<dbReference type="Gene3D" id="3.20.80.10">
    <property type="entry name" value="Regulatory factor, effector binding domain"/>
    <property type="match status" value="1"/>
</dbReference>
<dbReference type="RefSeq" id="WP_304375329.1">
    <property type="nucleotide sequence ID" value="NZ_JAUOZU010000005.1"/>
</dbReference>
<dbReference type="InterPro" id="IPR029442">
    <property type="entry name" value="GyrI-like"/>
</dbReference>
<keyword evidence="3" id="KW-1185">Reference proteome</keyword>
<dbReference type="SUPFAM" id="SSF55136">
    <property type="entry name" value="Probable bacterial effector-binding domain"/>
    <property type="match status" value="1"/>
</dbReference>
<evidence type="ECO:0000313" key="2">
    <source>
        <dbReference type="EMBL" id="MDO6963422.1"/>
    </source>
</evidence>
<feature type="domain" description="GyrI-like small molecule binding" evidence="1">
    <location>
        <begin position="66"/>
        <end position="175"/>
    </location>
</feature>
<name>A0ABT8YIA8_9HYPH</name>
<organism evidence="2 3">
    <name type="scientific">Rhizobium alvei</name>
    <dbReference type="NCBI Taxonomy" id="1132659"/>
    <lineage>
        <taxon>Bacteria</taxon>
        <taxon>Pseudomonadati</taxon>
        <taxon>Pseudomonadota</taxon>
        <taxon>Alphaproteobacteria</taxon>
        <taxon>Hyphomicrobiales</taxon>
        <taxon>Rhizobiaceae</taxon>
        <taxon>Rhizobium/Agrobacterium group</taxon>
        <taxon>Rhizobium</taxon>
    </lineage>
</organism>
<evidence type="ECO:0000259" key="1">
    <source>
        <dbReference type="Pfam" id="PF06445"/>
    </source>
</evidence>
<gene>
    <name evidence="2" type="ORF">Q4481_05595</name>
</gene>
<protein>
    <submittedName>
        <fullName evidence="2">GyrI-like domain-containing protein</fullName>
    </submittedName>
</protein>
<dbReference type="EMBL" id="JAUOZU010000005">
    <property type="protein sequence ID" value="MDO6963422.1"/>
    <property type="molecule type" value="Genomic_DNA"/>
</dbReference>
<comment type="caution">
    <text evidence="2">The sequence shown here is derived from an EMBL/GenBank/DDBJ whole genome shotgun (WGS) entry which is preliminary data.</text>
</comment>
<dbReference type="Proteomes" id="UP001174932">
    <property type="component" value="Unassembled WGS sequence"/>
</dbReference>
<dbReference type="InterPro" id="IPR011256">
    <property type="entry name" value="Reg_factor_effector_dom_sf"/>
</dbReference>
<proteinExistence type="predicted"/>
<evidence type="ECO:0000313" key="3">
    <source>
        <dbReference type="Proteomes" id="UP001174932"/>
    </source>
</evidence>
<sequence length="185" mass="20856">MILTITFGRPGNEIRMLTLPSKVRRKKQPYLAIRARLLRRQISKQAPLFIAEVLAFMNSRGIQPSGPSFFRFNAVDTDGEMDMEFGYFTEKLHPGAGPIRSGILPSGSYLSATWIGAYTHLEEVQRLMSAWVDANSLRVDRDVNESGTIYGCRIEIHHVSPPIEPEPEKWRTEIAMLLKPGAADQ</sequence>
<dbReference type="Pfam" id="PF06445">
    <property type="entry name" value="GyrI-like"/>
    <property type="match status" value="1"/>
</dbReference>
<accession>A0ABT8YIA8</accession>
<reference evidence="2" key="2">
    <citation type="submission" date="2023-07" db="EMBL/GenBank/DDBJ databases">
        <authorList>
            <person name="Shen H."/>
        </authorList>
    </citation>
    <scope>NUCLEOTIDE SEQUENCE</scope>
    <source>
        <strain evidence="2">TNR-22</strain>
    </source>
</reference>
<reference evidence="2" key="1">
    <citation type="journal article" date="2015" name="Int. J. Syst. Evol. Microbiol.">
        <title>Rhizobium alvei sp. nov., isolated from a freshwater river.</title>
        <authorList>
            <person name="Sheu S.Y."/>
            <person name="Huang H.W."/>
            <person name="Young C.C."/>
            <person name="Chen W.M."/>
        </authorList>
    </citation>
    <scope>NUCLEOTIDE SEQUENCE</scope>
    <source>
        <strain evidence="2">TNR-22</strain>
    </source>
</reference>